<evidence type="ECO:0008006" key="4">
    <source>
        <dbReference type="Google" id="ProtNLM"/>
    </source>
</evidence>
<reference evidence="3" key="1">
    <citation type="submission" date="2019-10" db="EMBL/GenBank/DDBJ databases">
        <title>Complete genome sequence of Corynebacterium urogenitalis DSM 108747, isolated from the genital tract of a cow.</title>
        <authorList>
            <person name="Ruckert C."/>
            <person name="Ballas P."/>
            <person name="Wagener K."/>
            <person name="Drillich M."/>
            <person name="Kaempfer P."/>
            <person name="Busse H.-J."/>
            <person name="Ehling-Schulz M."/>
        </authorList>
    </citation>
    <scope>NUCLEOTIDE SEQUENCE [LARGE SCALE GENOMIC DNA]</scope>
    <source>
        <strain evidence="3">LMM 1652</strain>
    </source>
</reference>
<dbReference type="RefSeq" id="WP_151902108.1">
    <property type="nucleotide sequence ID" value="NZ_CP045032.1"/>
</dbReference>
<dbReference type="EMBL" id="CP045032">
    <property type="protein sequence ID" value="QFQ01634.1"/>
    <property type="molecule type" value="Genomic_DNA"/>
</dbReference>
<dbReference type="Pfam" id="PF11021">
    <property type="entry name" value="DUF2613"/>
    <property type="match status" value="1"/>
</dbReference>
<keyword evidence="1" id="KW-1133">Transmembrane helix</keyword>
<accession>A0A5J6Z3S4</accession>
<keyword evidence="3" id="KW-1185">Reference proteome</keyword>
<protein>
    <recommendedName>
        <fullName evidence="4">DUF2613 family protein</fullName>
    </recommendedName>
</protein>
<feature type="transmembrane region" description="Helical" evidence="1">
    <location>
        <begin position="12"/>
        <end position="38"/>
    </location>
</feature>
<dbReference type="OrthoDB" id="4427123at2"/>
<sequence precursor="true">MPYESESESRRSVGPAIAAAVAGVILGGVVAFTAGAMADDSELPSAEEIAVNRDNAFLGSVQYGDRDTRGE</sequence>
<name>A0A5J6Z3S4_9CORY</name>
<evidence type="ECO:0000256" key="1">
    <source>
        <dbReference type="SAM" id="Phobius"/>
    </source>
</evidence>
<proteinExistence type="predicted"/>
<organism evidence="2 3">
    <name type="scientific">Corynebacterium urogenitale</name>
    <dbReference type="NCBI Taxonomy" id="2487892"/>
    <lineage>
        <taxon>Bacteria</taxon>
        <taxon>Bacillati</taxon>
        <taxon>Actinomycetota</taxon>
        <taxon>Actinomycetes</taxon>
        <taxon>Mycobacteriales</taxon>
        <taxon>Corynebacteriaceae</taxon>
        <taxon>Corynebacterium</taxon>
    </lineage>
</organism>
<dbReference type="KEGG" id="cuo:CUROG_01165"/>
<evidence type="ECO:0000313" key="3">
    <source>
        <dbReference type="Proteomes" id="UP000326711"/>
    </source>
</evidence>
<keyword evidence="1" id="KW-0812">Transmembrane</keyword>
<dbReference type="AlphaFoldDB" id="A0A5J6Z3S4"/>
<dbReference type="InterPro" id="IPR022566">
    <property type="entry name" value="DUF2613"/>
</dbReference>
<evidence type="ECO:0000313" key="2">
    <source>
        <dbReference type="EMBL" id="QFQ01634.1"/>
    </source>
</evidence>
<keyword evidence="1" id="KW-0472">Membrane</keyword>
<dbReference type="Proteomes" id="UP000326711">
    <property type="component" value="Chromosome"/>
</dbReference>
<gene>
    <name evidence="2" type="ORF">CUROG_01165</name>
</gene>